<evidence type="ECO:0000313" key="3">
    <source>
        <dbReference type="Proteomes" id="UP001066276"/>
    </source>
</evidence>
<evidence type="ECO:0000256" key="1">
    <source>
        <dbReference type="SAM" id="MobiDB-lite"/>
    </source>
</evidence>
<feature type="region of interest" description="Disordered" evidence="1">
    <location>
        <begin position="74"/>
        <end position="94"/>
    </location>
</feature>
<dbReference type="Proteomes" id="UP001066276">
    <property type="component" value="Chromosome 8"/>
</dbReference>
<keyword evidence="3" id="KW-1185">Reference proteome</keyword>
<organism evidence="2 3">
    <name type="scientific">Pleurodeles waltl</name>
    <name type="common">Iberian ribbed newt</name>
    <dbReference type="NCBI Taxonomy" id="8319"/>
    <lineage>
        <taxon>Eukaryota</taxon>
        <taxon>Metazoa</taxon>
        <taxon>Chordata</taxon>
        <taxon>Craniata</taxon>
        <taxon>Vertebrata</taxon>
        <taxon>Euteleostomi</taxon>
        <taxon>Amphibia</taxon>
        <taxon>Batrachia</taxon>
        <taxon>Caudata</taxon>
        <taxon>Salamandroidea</taxon>
        <taxon>Salamandridae</taxon>
        <taxon>Pleurodelinae</taxon>
        <taxon>Pleurodeles</taxon>
    </lineage>
</organism>
<dbReference type="EMBL" id="JANPWB010000012">
    <property type="protein sequence ID" value="KAJ1118091.1"/>
    <property type="molecule type" value="Genomic_DNA"/>
</dbReference>
<name>A0AAV7NRH3_PLEWA</name>
<dbReference type="AlphaFoldDB" id="A0AAV7NRH3"/>
<sequence>MRKKYFSGILIYLLQGPGTLLSDEEAPLQRPRCVDSAHQQLLALTLISSPRASGPFIFPAYDMCPGGQRKSPRLQGLHLDNLPGHQRSKVKPHSDNLKACTVSLKALST</sequence>
<protein>
    <submittedName>
        <fullName evidence="2">Uncharacterized protein</fullName>
    </submittedName>
</protein>
<evidence type="ECO:0000313" key="2">
    <source>
        <dbReference type="EMBL" id="KAJ1118091.1"/>
    </source>
</evidence>
<accession>A0AAV7NRH3</accession>
<proteinExistence type="predicted"/>
<comment type="caution">
    <text evidence="2">The sequence shown here is derived from an EMBL/GenBank/DDBJ whole genome shotgun (WGS) entry which is preliminary data.</text>
</comment>
<gene>
    <name evidence="2" type="ORF">NDU88_006286</name>
</gene>
<reference evidence="2" key="1">
    <citation type="journal article" date="2022" name="bioRxiv">
        <title>Sequencing and chromosome-scale assembly of the giantPleurodeles waltlgenome.</title>
        <authorList>
            <person name="Brown T."/>
            <person name="Elewa A."/>
            <person name="Iarovenko S."/>
            <person name="Subramanian E."/>
            <person name="Araus A.J."/>
            <person name="Petzold A."/>
            <person name="Susuki M."/>
            <person name="Suzuki K.-i.T."/>
            <person name="Hayashi T."/>
            <person name="Toyoda A."/>
            <person name="Oliveira C."/>
            <person name="Osipova E."/>
            <person name="Leigh N.D."/>
            <person name="Simon A."/>
            <person name="Yun M.H."/>
        </authorList>
    </citation>
    <scope>NUCLEOTIDE SEQUENCE</scope>
    <source>
        <strain evidence="2">20211129_DDA</strain>
        <tissue evidence="2">Liver</tissue>
    </source>
</reference>